<evidence type="ECO:0000259" key="2">
    <source>
        <dbReference type="SMART" id="SM00278"/>
    </source>
</evidence>
<dbReference type="SUPFAM" id="SSF47781">
    <property type="entry name" value="RuvA domain 2-like"/>
    <property type="match status" value="1"/>
</dbReference>
<dbReference type="InterPro" id="IPR019554">
    <property type="entry name" value="Soluble_ligand-bd"/>
</dbReference>
<keyword evidence="4" id="KW-1185">Reference proteome</keyword>
<dbReference type="GO" id="GO:0003677">
    <property type="term" value="F:DNA binding"/>
    <property type="evidence" value="ECO:0007669"/>
    <property type="project" value="InterPro"/>
</dbReference>
<sequence length="216" mass="24358">MMGDYFTKKEQIVILIIAFIIILTIGFKMVYPNIGSSKKQVLSLKTHDDEELIVKHREVDENKNKDKIEDDESDIIMIHISGQVYRPGIVELEYGKRLIDAIELAGGLTEDANIDSINLAKKLSDEEKIYIPKIGEESDLSLNIDLMDENNKSNKVNINTCTIDELKTLPGIGDVIAGRIIEYRQSNGFKNIEDLMNVSGIGNKKFEDLKDLVTVE</sequence>
<dbReference type="SUPFAM" id="SSF142984">
    <property type="entry name" value="Nqo1 middle domain-like"/>
    <property type="match status" value="1"/>
</dbReference>
<dbReference type="PANTHER" id="PTHR21180">
    <property type="entry name" value="ENDONUCLEASE/EXONUCLEASE/PHOSPHATASE FAMILY DOMAIN-CONTAINING PROTEIN 1"/>
    <property type="match status" value="1"/>
</dbReference>
<dbReference type="GO" id="GO:0015627">
    <property type="term" value="C:type II protein secretion system complex"/>
    <property type="evidence" value="ECO:0007669"/>
    <property type="project" value="TreeGrafter"/>
</dbReference>
<dbReference type="InterPro" id="IPR010994">
    <property type="entry name" value="RuvA_2-like"/>
</dbReference>
<feature type="domain" description="Helix-hairpin-helix DNA-binding motif class 1" evidence="2">
    <location>
        <begin position="164"/>
        <end position="183"/>
    </location>
</feature>
<dbReference type="InterPro" id="IPR051675">
    <property type="entry name" value="Endo/Exo/Phosphatase_dom_1"/>
</dbReference>
<dbReference type="EMBL" id="JACRTK010000002">
    <property type="protein sequence ID" value="MBC8590805.1"/>
    <property type="molecule type" value="Genomic_DNA"/>
</dbReference>
<dbReference type="NCBIfam" id="TIGR00426">
    <property type="entry name" value="competence protein ComEA helix-hairpin-helix repeat region"/>
    <property type="match status" value="1"/>
</dbReference>
<accession>A0A926IMU5</accession>
<keyword evidence="1" id="KW-0812">Transmembrane</keyword>
<dbReference type="PANTHER" id="PTHR21180:SF32">
    <property type="entry name" value="ENDONUCLEASE_EXONUCLEASE_PHOSPHATASE FAMILY DOMAIN-CONTAINING PROTEIN 1"/>
    <property type="match status" value="1"/>
</dbReference>
<dbReference type="Pfam" id="PF10531">
    <property type="entry name" value="SLBB"/>
    <property type="match status" value="1"/>
</dbReference>
<protein>
    <submittedName>
        <fullName evidence="3">Helix-hairpin-helix domain-containing protein</fullName>
    </submittedName>
</protein>
<comment type="caution">
    <text evidence="3">The sequence shown here is derived from an EMBL/GenBank/DDBJ whole genome shotgun (WGS) entry which is preliminary data.</text>
</comment>
<dbReference type="RefSeq" id="WP_249323639.1">
    <property type="nucleotide sequence ID" value="NZ_JACRTK010000002.1"/>
</dbReference>
<evidence type="ECO:0000256" key="1">
    <source>
        <dbReference type="SAM" id="Phobius"/>
    </source>
</evidence>
<dbReference type="Gene3D" id="3.10.560.10">
    <property type="entry name" value="Outer membrane lipoprotein wza domain like"/>
    <property type="match status" value="1"/>
</dbReference>
<gene>
    <name evidence="3" type="ORF">H8689_06620</name>
</gene>
<dbReference type="InterPro" id="IPR004509">
    <property type="entry name" value="Competence_ComEA_HhH"/>
</dbReference>
<dbReference type="Proteomes" id="UP000601522">
    <property type="component" value="Unassembled WGS sequence"/>
</dbReference>
<feature type="domain" description="Helix-hairpin-helix DNA-binding motif class 1" evidence="2">
    <location>
        <begin position="193"/>
        <end position="212"/>
    </location>
</feature>
<keyword evidence="1" id="KW-1133">Transmembrane helix</keyword>
<evidence type="ECO:0000313" key="4">
    <source>
        <dbReference type="Proteomes" id="UP000601522"/>
    </source>
</evidence>
<feature type="transmembrane region" description="Helical" evidence="1">
    <location>
        <begin position="12"/>
        <end position="31"/>
    </location>
</feature>
<reference evidence="3 4" key="1">
    <citation type="submission" date="2020-08" db="EMBL/GenBank/DDBJ databases">
        <title>Genome public.</title>
        <authorList>
            <person name="Liu C."/>
            <person name="Sun Q."/>
        </authorList>
    </citation>
    <scope>NUCLEOTIDE SEQUENCE [LARGE SCALE GENOMIC DNA]</scope>
    <source>
        <strain evidence="3 4">NSJ-26</strain>
    </source>
</reference>
<evidence type="ECO:0000313" key="3">
    <source>
        <dbReference type="EMBL" id="MBC8590805.1"/>
    </source>
</evidence>
<dbReference type="Gene3D" id="1.10.150.320">
    <property type="entry name" value="Photosystem II 12 kDa extrinsic protein"/>
    <property type="match status" value="1"/>
</dbReference>
<organism evidence="3 4">
    <name type="scientific">Wansuia hejianensis</name>
    <dbReference type="NCBI Taxonomy" id="2763667"/>
    <lineage>
        <taxon>Bacteria</taxon>
        <taxon>Bacillati</taxon>
        <taxon>Bacillota</taxon>
        <taxon>Clostridia</taxon>
        <taxon>Lachnospirales</taxon>
        <taxon>Lachnospiraceae</taxon>
        <taxon>Wansuia</taxon>
    </lineage>
</organism>
<keyword evidence="1" id="KW-0472">Membrane</keyword>
<name>A0A926IMU5_9FIRM</name>
<dbReference type="GO" id="GO:0006281">
    <property type="term" value="P:DNA repair"/>
    <property type="evidence" value="ECO:0007669"/>
    <property type="project" value="InterPro"/>
</dbReference>
<dbReference type="SMART" id="SM00278">
    <property type="entry name" value="HhH1"/>
    <property type="match status" value="2"/>
</dbReference>
<dbReference type="Pfam" id="PF12836">
    <property type="entry name" value="HHH_3"/>
    <property type="match status" value="1"/>
</dbReference>
<dbReference type="AlphaFoldDB" id="A0A926IMU5"/>
<dbReference type="GO" id="GO:0015628">
    <property type="term" value="P:protein secretion by the type II secretion system"/>
    <property type="evidence" value="ECO:0007669"/>
    <property type="project" value="TreeGrafter"/>
</dbReference>
<proteinExistence type="predicted"/>
<dbReference type="InterPro" id="IPR003583">
    <property type="entry name" value="Hlx-hairpin-Hlx_DNA-bd_motif"/>
</dbReference>